<evidence type="ECO:0000256" key="1">
    <source>
        <dbReference type="ARBA" id="ARBA00004571"/>
    </source>
</evidence>
<evidence type="ECO:0000313" key="12">
    <source>
        <dbReference type="Proteomes" id="UP000596202"/>
    </source>
</evidence>
<dbReference type="OrthoDB" id="8764943at2"/>
<comment type="similarity">
    <text evidence="7">Belongs to the TonB-dependent receptor family.</text>
</comment>
<evidence type="ECO:0000256" key="3">
    <source>
        <dbReference type="ARBA" id="ARBA00022452"/>
    </source>
</evidence>
<keyword evidence="6 7" id="KW-0998">Cell outer membrane</keyword>
<dbReference type="InterPro" id="IPR041700">
    <property type="entry name" value="OMP_b-brl_3"/>
</dbReference>
<dbReference type="SUPFAM" id="SSF49464">
    <property type="entry name" value="Carboxypeptidase regulatory domain-like"/>
    <property type="match status" value="1"/>
</dbReference>
<evidence type="ECO:0000256" key="6">
    <source>
        <dbReference type="ARBA" id="ARBA00023237"/>
    </source>
</evidence>
<name>A0A9Q6ZJA5_MYROD</name>
<dbReference type="GO" id="GO:0009279">
    <property type="term" value="C:cell outer membrane"/>
    <property type="evidence" value="ECO:0007669"/>
    <property type="project" value="UniProtKB-SubCell"/>
</dbReference>
<dbReference type="PANTHER" id="PTHR40980:SF4">
    <property type="entry name" value="TONB-DEPENDENT RECEPTOR-LIKE BETA-BARREL DOMAIN-CONTAINING PROTEIN"/>
    <property type="match status" value="1"/>
</dbReference>
<dbReference type="EMBL" id="CP068108">
    <property type="protein sequence ID" value="QQU01424.1"/>
    <property type="molecule type" value="Genomic_DNA"/>
</dbReference>
<feature type="domain" description="Outer membrane protein beta-barrel" evidence="10">
    <location>
        <begin position="412"/>
        <end position="773"/>
    </location>
</feature>
<accession>A0A9Q6ZJA5</accession>
<reference evidence="11 12" key="1">
    <citation type="submission" date="2021-01" db="EMBL/GenBank/DDBJ databases">
        <title>FDA dAtabase for Regulatory Grade micrObial Sequences (FDA-ARGOS): Supporting development and validation of Infectious Disease Dx tests.</title>
        <authorList>
            <person name="Sproer C."/>
            <person name="Gronow S."/>
            <person name="Severitt S."/>
            <person name="Schroder I."/>
            <person name="Tallon L."/>
            <person name="Sadzewicz L."/>
            <person name="Zhao X."/>
            <person name="Boylan J."/>
            <person name="Ott S."/>
            <person name="Bowen H."/>
            <person name="Vavikolanu K."/>
            <person name="Mehta A."/>
            <person name="Aluvathingal J."/>
            <person name="Nadendla S."/>
            <person name="Lowell S."/>
            <person name="Myers T."/>
            <person name="Yan Y."/>
            <person name="Sichtig H."/>
        </authorList>
    </citation>
    <scope>NUCLEOTIDE SEQUENCE [LARGE SCALE GENOMIC DNA]</scope>
    <source>
        <strain evidence="11 12">FDAARGOS_1131</strain>
    </source>
</reference>
<dbReference type="PROSITE" id="PS52016">
    <property type="entry name" value="TONB_DEPENDENT_REC_3"/>
    <property type="match status" value="1"/>
</dbReference>
<evidence type="ECO:0000256" key="8">
    <source>
        <dbReference type="SAM" id="MobiDB-lite"/>
    </source>
</evidence>
<evidence type="ECO:0000256" key="4">
    <source>
        <dbReference type="ARBA" id="ARBA00022692"/>
    </source>
</evidence>
<feature type="compositionally biased region" description="Polar residues" evidence="8">
    <location>
        <begin position="345"/>
        <end position="358"/>
    </location>
</feature>
<dbReference type="InterPro" id="IPR039426">
    <property type="entry name" value="TonB-dep_rcpt-like"/>
</dbReference>
<feature type="signal peptide" evidence="9">
    <location>
        <begin position="1"/>
        <end position="18"/>
    </location>
</feature>
<feature type="region of interest" description="Disordered" evidence="8">
    <location>
        <begin position="333"/>
        <end position="358"/>
    </location>
</feature>
<dbReference type="InterPro" id="IPR036942">
    <property type="entry name" value="Beta-barrel_TonB_sf"/>
</dbReference>
<dbReference type="InterPro" id="IPR037066">
    <property type="entry name" value="Plug_dom_sf"/>
</dbReference>
<proteinExistence type="inferred from homology"/>
<dbReference type="RefSeq" id="WP_002991932.1">
    <property type="nucleotide sequence ID" value="NZ_CP068108.1"/>
</dbReference>
<comment type="subcellular location">
    <subcellularLocation>
        <location evidence="1 7">Cell outer membrane</location>
        <topology evidence="1 7">Multi-pass membrane protein</topology>
    </subcellularLocation>
</comment>
<evidence type="ECO:0000259" key="10">
    <source>
        <dbReference type="Pfam" id="PF14905"/>
    </source>
</evidence>
<evidence type="ECO:0000256" key="2">
    <source>
        <dbReference type="ARBA" id="ARBA00022448"/>
    </source>
</evidence>
<evidence type="ECO:0000256" key="7">
    <source>
        <dbReference type="PROSITE-ProRule" id="PRU01360"/>
    </source>
</evidence>
<dbReference type="Pfam" id="PF14905">
    <property type="entry name" value="OMP_b-brl_3"/>
    <property type="match status" value="1"/>
</dbReference>
<dbReference type="GeneID" id="93527336"/>
<dbReference type="SUPFAM" id="SSF56935">
    <property type="entry name" value="Porins"/>
    <property type="match status" value="1"/>
</dbReference>
<dbReference type="Proteomes" id="UP000596202">
    <property type="component" value="Chromosome"/>
</dbReference>
<keyword evidence="11" id="KW-0675">Receptor</keyword>
<dbReference type="Gene3D" id="2.40.170.20">
    <property type="entry name" value="TonB-dependent receptor, beta-barrel domain"/>
    <property type="match status" value="1"/>
</dbReference>
<keyword evidence="3 7" id="KW-1134">Transmembrane beta strand</keyword>
<protein>
    <submittedName>
        <fullName evidence="11">TonB-dependent receptor</fullName>
    </submittedName>
</protein>
<dbReference type="InterPro" id="IPR008969">
    <property type="entry name" value="CarboxyPept-like_regulatory"/>
</dbReference>
<dbReference type="Pfam" id="PF13715">
    <property type="entry name" value="CarbopepD_reg_2"/>
    <property type="match status" value="1"/>
</dbReference>
<evidence type="ECO:0000313" key="11">
    <source>
        <dbReference type="EMBL" id="QQU01424.1"/>
    </source>
</evidence>
<keyword evidence="4 7" id="KW-0812">Transmembrane</keyword>
<keyword evidence="9" id="KW-0732">Signal</keyword>
<evidence type="ECO:0000256" key="9">
    <source>
        <dbReference type="SAM" id="SignalP"/>
    </source>
</evidence>
<keyword evidence="2 7" id="KW-0813">Transport</keyword>
<dbReference type="AlphaFoldDB" id="A0A9Q6ZJA5"/>
<dbReference type="Gene3D" id="2.170.130.10">
    <property type="entry name" value="TonB-dependent receptor, plug domain"/>
    <property type="match status" value="1"/>
</dbReference>
<gene>
    <name evidence="11" type="ORF">I6I88_06690</name>
</gene>
<sequence>MKKTILLVFLLLSGVLCAQTQLKGTVKDTQNQPVGWATLLLQAIDNPKEEYVTMSEENGSFSFTVNKNKGDYKLLVSFIGYQTVEQQLSLAAAQTPLAITLASDENILDEVLITSHRKALKVTPGKATLNIEQSNLAQTQSAYDVLKSLPGVTMSQSGELKIKGKSGVTVLMDGQPTQLTTEQLKTILKGTPGSTLQTIEIMNIPPANIDASGTGGVINIISKKKLVQGFYGSVNSTVGISHKVSTDHALNLGYGNDHWNYNLMYSYSYAPDRWRENYEKKDVATVNQDWLNQSQRTFLNSKSHLVKFDVARTFERGHVLRLTTSFDYNDTPSTVKTHTTTGTTEASPEQSMQKNDSKSKLTTFKTDLQYTHKLAEKESWTTSAGLVYVKSDVTDFIVGKVAPFAPGNPWRTKQHNVYPTDRKEFNFKSDYQNTLWDEAQSSAKVEFGIKSNYASLQTDERLHTLLAQGEDLNQLNRSKFEYKTGVHAFYGSIDITQGKWAIIAGLRGEYTHINGDTLQHKNLVKQDYFSLFPTVQVTYTPSENYAIMASYARRIERPEFDKLNPAVRYLNNTTKTWGNPNLQPEFSNNIELTQQFLGFIDLTLGYSRITDPMLYSYFNESVNSAYFTSVNGKSRSEWQASLSLPIPGFNGWENYHGVYFYNTTFDNNRINTNKNSIGVFTYNNFKLPANFSLEATAWYQNGGIDSNFSYRSLGEVNVGVSKKFWQDQFTATFAVSDLFKTGGFRTSILEDPNQQTRFTFNNDMRVFKLGITYNFGGKNKKEEHKEEDPTLNKAHPAIKVIK</sequence>
<dbReference type="Gene3D" id="2.60.40.1120">
    <property type="entry name" value="Carboxypeptidase-like, regulatory domain"/>
    <property type="match status" value="1"/>
</dbReference>
<evidence type="ECO:0000256" key="5">
    <source>
        <dbReference type="ARBA" id="ARBA00023136"/>
    </source>
</evidence>
<feature type="compositionally biased region" description="Low complexity" evidence="8">
    <location>
        <begin position="333"/>
        <end position="344"/>
    </location>
</feature>
<organism evidence="11 12">
    <name type="scientific">Myroides odoratus</name>
    <name type="common">Flavobacterium odoratum</name>
    <dbReference type="NCBI Taxonomy" id="256"/>
    <lineage>
        <taxon>Bacteria</taxon>
        <taxon>Pseudomonadati</taxon>
        <taxon>Bacteroidota</taxon>
        <taxon>Flavobacteriia</taxon>
        <taxon>Flavobacteriales</taxon>
        <taxon>Flavobacteriaceae</taxon>
        <taxon>Myroides</taxon>
    </lineage>
</organism>
<feature type="chain" id="PRO_5040309420" evidence="9">
    <location>
        <begin position="19"/>
        <end position="802"/>
    </location>
</feature>
<keyword evidence="5 7" id="KW-0472">Membrane</keyword>
<dbReference type="PANTHER" id="PTHR40980">
    <property type="entry name" value="PLUG DOMAIN-CONTAINING PROTEIN"/>
    <property type="match status" value="1"/>
</dbReference>